<accession>A0A3A2ZAV9</accession>
<dbReference type="EMBL" id="MVGC01000344">
    <property type="protein sequence ID" value="RJE20046.1"/>
    <property type="molecule type" value="Genomic_DNA"/>
</dbReference>
<evidence type="ECO:0000313" key="2">
    <source>
        <dbReference type="Proteomes" id="UP000266188"/>
    </source>
</evidence>
<organism evidence="1 2">
    <name type="scientific">Aspergillus sclerotialis</name>
    <dbReference type="NCBI Taxonomy" id="2070753"/>
    <lineage>
        <taxon>Eukaryota</taxon>
        <taxon>Fungi</taxon>
        <taxon>Dikarya</taxon>
        <taxon>Ascomycota</taxon>
        <taxon>Pezizomycotina</taxon>
        <taxon>Eurotiomycetes</taxon>
        <taxon>Eurotiomycetidae</taxon>
        <taxon>Eurotiales</taxon>
        <taxon>Aspergillaceae</taxon>
        <taxon>Aspergillus</taxon>
        <taxon>Aspergillus subgen. Polypaecilum</taxon>
    </lineage>
</organism>
<dbReference type="AlphaFoldDB" id="A0A3A2ZAV9"/>
<dbReference type="Proteomes" id="UP000266188">
    <property type="component" value="Unassembled WGS sequence"/>
</dbReference>
<sequence length="214" mass="25276">MEPTLSKPEGAEQPFLQPSPVRVLVQTLTHLVPSDGLETSGNNAHLDKLTSMLNRICRYHWNCDFDPSIFRWNTYGDEFGYSNRRCFFLFDYGSSTNDDEVPILSYEWAGESLKPRPELLQLKEVQAELKQMPFTEPPPGPYKRDPVREIVRIRLRKDMKIPDRELKYMKEHLEDMEWLERKVKPRFWSNFLAQIESQPKEKEEGEERKKLGDV</sequence>
<proteinExistence type="predicted"/>
<reference evidence="2" key="1">
    <citation type="submission" date="2017-02" db="EMBL/GenBank/DDBJ databases">
        <authorList>
            <person name="Tafer H."/>
            <person name="Lopandic K."/>
        </authorList>
    </citation>
    <scope>NUCLEOTIDE SEQUENCE [LARGE SCALE GENOMIC DNA]</scope>
    <source>
        <strain evidence="2">CBS 366.77</strain>
    </source>
</reference>
<keyword evidence="2" id="KW-1185">Reference proteome</keyword>
<name>A0A3A2ZAV9_9EURO</name>
<gene>
    <name evidence="1" type="ORF">PHISCL_07619</name>
</gene>
<dbReference type="OrthoDB" id="4379079at2759"/>
<evidence type="ECO:0000313" key="1">
    <source>
        <dbReference type="EMBL" id="RJE20046.1"/>
    </source>
</evidence>
<comment type="caution">
    <text evidence="1">The sequence shown here is derived from an EMBL/GenBank/DDBJ whole genome shotgun (WGS) entry which is preliminary data.</text>
</comment>
<protein>
    <submittedName>
        <fullName evidence="1">Uncharacterized protein</fullName>
    </submittedName>
</protein>